<dbReference type="AlphaFoldDB" id="A0A4R4GJR2"/>
<sequence length="114" mass="13090">MQFEYFLRFQILDEHNASFFLCIGKSCSLSECKISYFIDVLHYIERNYNLNPLLFLGSSADCRKPCRSFSHCSLNHSPIGCLFIVSTSLLLSTELFSILKISFLISNLRLCSSE</sequence>
<protein>
    <submittedName>
        <fullName evidence="1">Uncharacterized protein</fullName>
    </submittedName>
</protein>
<dbReference type="Proteomes" id="UP000294527">
    <property type="component" value="Unassembled WGS sequence"/>
</dbReference>
<name>A0A4R4GJR2_9BACT</name>
<accession>A0A4R4GJR2</accession>
<dbReference type="EMBL" id="SLTU01000001">
    <property type="protein sequence ID" value="TDA77086.1"/>
    <property type="molecule type" value="Genomic_DNA"/>
</dbReference>
<gene>
    <name evidence="1" type="ORF">E1I98_12450</name>
</gene>
<comment type="caution">
    <text evidence="1">The sequence shown here is derived from an EMBL/GenBank/DDBJ whole genome shotgun (WGS) entry which is preliminary data.</text>
</comment>
<evidence type="ECO:0000313" key="1">
    <source>
        <dbReference type="EMBL" id="TDA77086.1"/>
    </source>
</evidence>
<proteinExistence type="predicted"/>
<reference evidence="1 2" key="1">
    <citation type="journal article" date="2019" name="Nat. Microbiol.">
        <title>Genomic variation and strain-specific functional adaptation in the human gut microbiome during early life.</title>
        <authorList>
            <person name="Vatanen T."/>
            <person name="Plichta D.R."/>
            <person name="Somani J."/>
            <person name="Munch P.C."/>
            <person name="Arthur T.D."/>
            <person name="Hall A.B."/>
            <person name="Rudolf S."/>
            <person name="Oakeley E.J."/>
            <person name="Ke X."/>
            <person name="Young R.A."/>
            <person name="Haiser H.J."/>
            <person name="Kolde R."/>
            <person name="Yassour M."/>
            <person name="Luopajarvi K."/>
            <person name="Siljander H."/>
            <person name="Virtanen S.M."/>
            <person name="Ilonen J."/>
            <person name="Uibo R."/>
            <person name="Tillmann V."/>
            <person name="Mokurov S."/>
            <person name="Dorshakova N."/>
            <person name="Porter J.A."/>
            <person name="McHardy A.C."/>
            <person name="Lahdesmaki H."/>
            <person name="Vlamakis H."/>
            <person name="Huttenhower C."/>
            <person name="Knip M."/>
            <person name="Xavier R.J."/>
        </authorList>
    </citation>
    <scope>NUCLEOTIDE SEQUENCE [LARGE SCALE GENOMIC DNA]</scope>
    <source>
        <strain evidence="1 2">RJX1047</strain>
    </source>
</reference>
<evidence type="ECO:0000313" key="2">
    <source>
        <dbReference type="Proteomes" id="UP000294527"/>
    </source>
</evidence>
<organism evidence="1 2">
    <name type="scientific">Phocaeicola dorei</name>
    <dbReference type="NCBI Taxonomy" id="357276"/>
    <lineage>
        <taxon>Bacteria</taxon>
        <taxon>Pseudomonadati</taxon>
        <taxon>Bacteroidota</taxon>
        <taxon>Bacteroidia</taxon>
        <taxon>Bacteroidales</taxon>
        <taxon>Bacteroidaceae</taxon>
        <taxon>Phocaeicola</taxon>
    </lineage>
</organism>